<dbReference type="EMBL" id="CP015518">
    <property type="protein sequence ID" value="APG26376.1"/>
    <property type="molecule type" value="Genomic_DNA"/>
</dbReference>
<dbReference type="UniPathway" id="UPA00136">
    <property type="reaction ID" value="UER00199"/>
</dbReference>
<dbReference type="InterPro" id="IPR001451">
    <property type="entry name" value="Hexapep"/>
</dbReference>
<evidence type="ECO:0000256" key="1">
    <source>
        <dbReference type="ARBA" id="ARBA00004496"/>
    </source>
</evidence>
<evidence type="ECO:0000256" key="2">
    <source>
        <dbReference type="ARBA" id="ARBA00004876"/>
    </source>
</evidence>
<dbReference type="Gene3D" id="1.10.3130.10">
    <property type="entry name" value="serine acetyltransferase, domain 1"/>
    <property type="match status" value="1"/>
</dbReference>
<dbReference type="GO" id="GO:0009001">
    <property type="term" value="F:serine O-acetyltransferase activity"/>
    <property type="evidence" value="ECO:0007669"/>
    <property type="project" value="UniProtKB-EC"/>
</dbReference>
<evidence type="ECO:0000313" key="15">
    <source>
        <dbReference type="EMBL" id="APG26376.1"/>
    </source>
</evidence>
<dbReference type="PANTHER" id="PTHR42811">
    <property type="entry name" value="SERINE ACETYLTRANSFERASE"/>
    <property type="match status" value="1"/>
</dbReference>
<dbReference type="Gene3D" id="2.160.10.10">
    <property type="entry name" value="Hexapeptide repeat proteins"/>
    <property type="match status" value="1"/>
</dbReference>
<dbReference type="SUPFAM" id="SSF51161">
    <property type="entry name" value="Trimeric LpxA-like enzymes"/>
    <property type="match status" value="1"/>
</dbReference>
<dbReference type="Pfam" id="PF00132">
    <property type="entry name" value="Hexapep"/>
    <property type="match status" value="1"/>
</dbReference>
<dbReference type="AlphaFoldDB" id="A0A1L3GKB7"/>
<comment type="pathway">
    <text evidence="2">Amino-acid biosynthesis; L-cysteine biosynthesis; L-cysteine from L-serine: step 1/2.</text>
</comment>
<evidence type="ECO:0000256" key="10">
    <source>
        <dbReference type="ARBA" id="ARBA00023192"/>
    </source>
</evidence>
<dbReference type="InterPro" id="IPR005881">
    <property type="entry name" value="Ser_O-AcTrfase"/>
</dbReference>
<dbReference type="RefSeq" id="WP_072288198.1">
    <property type="nucleotide sequence ID" value="NZ_CP015455.1"/>
</dbReference>
<dbReference type="InterPro" id="IPR042122">
    <property type="entry name" value="Ser_AcTrfase_N_sf"/>
</dbReference>
<keyword evidence="9" id="KW-0677">Repeat</keyword>
<keyword evidence="11 13" id="KW-0012">Acyltransferase</keyword>
<evidence type="ECO:0000256" key="7">
    <source>
        <dbReference type="ARBA" id="ARBA00022605"/>
    </source>
</evidence>
<keyword evidence="10" id="KW-0198">Cysteine biosynthesis</keyword>
<keyword evidence="8 13" id="KW-0808">Transferase</keyword>
<evidence type="ECO:0000256" key="11">
    <source>
        <dbReference type="ARBA" id="ARBA00023315"/>
    </source>
</evidence>
<dbReference type="EC" id="2.3.1.30" evidence="4 13"/>
<evidence type="ECO:0000256" key="12">
    <source>
        <dbReference type="ARBA" id="ARBA00049486"/>
    </source>
</evidence>
<dbReference type="KEGG" id="pace:A6070_08055"/>
<evidence type="ECO:0000256" key="13">
    <source>
        <dbReference type="PIRNR" id="PIRNR000441"/>
    </source>
</evidence>
<dbReference type="InterPro" id="IPR053376">
    <property type="entry name" value="Serine_acetyltransferase"/>
</dbReference>
<dbReference type="GO" id="GO:0005737">
    <property type="term" value="C:cytoplasm"/>
    <property type="evidence" value="ECO:0007669"/>
    <property type="project" value="UniProtKB-SubCell"/>
</dbReference>
<dbReference type="STRING" id="29542.A6070_08055"/>
<evidence type="ECO:0000256" key="3">
    <source>
        <dbReference type="ARBA" id="ARBA00007274"/>
    </source>
</evidence>
<dbReference type="CDD" id="cd03354">
    <property type="entry name" value="LbH_SAT"/>
    <property type="match status" value="1"/>
</dbReference>
<feature type="domain" description="Serine acetyltransferase N-terminal" evidence="14">
    <location>
        <begin position="2"/>
        <end position="35"/>
    </location>
</feature>
<dbReference type="FunFam" id="1.10.3130.10:FF:000003">
    <property type="entry name" value="Serine acetyltransferase"/>
    <property type="match status" value="1"/>
</dbReference>
<dbReference type="InterPro" id="IPR045304">
    <property type="entry name" value="LbH_SAT"/>
</dbReference>
<comment type="catalytic activity">
    <reaction evidence="12 13">
        <text>L-serine + acetyl-CoA = O-acetyl-L-serine + CoA</text>
        <dbReference type="Rhea" id="RHEA:24560"/>
        <dbReference type="ChEBI" id="CHEBI:33384"/>
        <dbReference type="ChEBI" id="CHEBI:57287"/>
        <dbReference type="ChEBI" id="CHEBI:57288"/>
        <dbReference type="ChEBI" id="CHEBI:58340"/>
        <dbReference type="EC" id="2.3.1.30"/>
    </reaction>
</comment>
<dbReference type="InterPro" id="IPR011004">
    <property type="entry name" value="Trimer_LpxA-like_sf"/>
</dbReference>
<evidence type="ECO:0000313" key="16">
    <source>
        <dbReference type="Proteomes" id="UP000182264"/>
    </source>
</evidence>
<evidence type="ECO:0000256" key="9">
    <source>
        <dbReference type="ARBA" id="ARBA00022737"/>
    </source>
</evidence>
<evidence type="ECO:0000256" key="6">
    <source>
        <dbReference type="ARBA" id="ARBA00022490"/>
    </source>
</evidence>
<reference evidence="15 16" key="1">
    <citation type="journal article" date="2017" name="Genome Announc.">
        <title>Complete Genome Sequences of Two Acetylene-Fermenting Pelobacter acetylenicus Strains.</title>
        <authorList>
            <person name="Sutton J.M."/>
            <person name="Baesman S.M."/>
            <person name="Fierst J.L."/>
            <person name="Poret-Peterson A.T."/>
            <person name="Oremland R.S."/>
            <person name="Dunlap D.S."/>
            <person name="Akob D.M."/>
        </authorList>
    </citation>
    <scope>NUCLEOTIDE SEQUENCE [LARGE SCALE GENOMIC DNA]</scope>
    <source>
        <strain evidence="15 16">DSM 3247</strain>
    </source>
</reference>
<accession>A0A1L3GKB7</accession>
<dbReference type="OrthoDB" id="9801456at2"/>
<name>A0A1L3GKB7_SYNAC</name>
<keyword evidence="16" id="KW-1185">Reference proteome</keyword>
<dbReference type="Proteomes" id="UP000182264">
    <property type="component" value="Chromosome"/>
</dbReference>
<gene>
    <name evidence="15" type="ORF">A7E75_14030</name>
</gene>
<protein>
    <recommendedName>
        <fullName evidence="5 13">Serine acetyltransferase</fullName>
        <ecNumber evidence="4 13">2.3.1.30</ecNumber>
    </recommendedName>
</protein>
<dbReference type="GO" id="GO:0006535">
    <property type="term" value="P:cysteine biosynthetic process from serine"/>
    <property type="evidence" value="ECO:0007669"/>
    <property type="project" value="InterPro"/>
</dbReference>
<comment type="similarity">
    <text evidence="3 13">Belongs to the transferase hexapeptide repeat family.</text>
</comment>
<evidence type="ECO:0000256" key="5">
    <source>
        <dbReference type="ARBA" id="ARBA00018522"/>
    </source>
</evidence>
<dbReference type="PIRSF" id="PIRSF000441">
    <property type="entry name" value="CysE"/>
    <property type="match status" value="1"/>
</dbReference>
<sequence>MIKTLKEDIRTVFDRDPAVRSVPEILFCYPGFHALFFYRLAHALWVRKVRFLARFVSHLGRMFTGIEIHPGARIGRRFFIDHGMGVVIGETAEIGDDCTLYHGVTLGGTSWAKEKRHPTLGNNIVVGAGAKVLGPFRVGDNSKIGANSVVVREVPDNSTVVGVPGRIVYANGEKIGAQIDLEHGQLPDPEGKALSCMFDQLRALERRVRELEGAGVDKSDPREQKVI</sequence>
<evidence type="ECO:0000259" key="14">
    <source>
        <dbReference type="Pfam" id="PF06426"/>
    </source>
</evidence>
<dbReference type="NCBIfam" id="NF041874">
    <property type="entry name" value="EPS_EpsC"/>
    <property type="match status" value="1"/>
</dbReference>
<dbReference type="NCBIfam" id="TIGR01172">
    <property type="entry name" value="cysE"/>
    <property type="match status" value="1"/>
</dbReference>
<comment type="subcellular location">
    <subcellularLocation>
        <location evidence="1">Cytoplasm</location>
    </subcellularLocation>
</comment>
<keyword evidence="7" id="KW-0028">Amino-acid biosynthesis</keyword>
<dbReference type="Pfam" id="PF06426">
    <property type="entry name" value="SATase_N"/>
    <property type="match status" value="1"/>
</dbReference>
<proteinExistence type="inferred from homology"/>
<evidence type="ECO:0000256" key="4">
    <source>
        <dbReference type="ARBA" id="ARBA00013266"/>
    </source>
</evidence>
<dbReference type="FunFam" id="2.160.10.10:FF:000007">
    <property type="entry name" value="Serine acetyltransferase"/>
    <property type="match status" value="1"/>
</dbReference>
<keyword evidence="6" id="KW-0963">Cytoplasm</keyword>
<evidence type="ECO:0000256" key="8">
    <source>
        <dbReference type="ARBA" id="ARBA00022679"/>
    </source>
</evidence>
<dbReference type="InterPro" id="IPR010493">
    <property type="entry name" value="Ser_AcTrfase_N"/>
</dbReference>
<organism evidence="15 16">
    <name type="scientific">Syntrophotalea acetylenica</name>
    <name type="common">Pelobacter acetylenicus</name>
    <dbReference type="NCBI Taxonomy" id="29542"/>
    <lineage>
        <taxon>Bacteria</taxon>
        <taxon>Pseudomonadati</taxon>
        <taxon>Thermodesulfobacteriota</taxon>
        <taxon>Desulfuromonadia</taxon>
        <taxon>Desulfuromonadales</taxon>
        <taxon>Syntrophotaleaceae</taxon>
        <taxon>Syntrophotalea</taxon>
    </lineage>
</organism>